<comment type="similarity">
    <text evidence="2">Belongs to the GPN-loop GTPase family.</text>
</comment>
<evidence type="ECO:0000256" key="4">
    <source>
        <dbReference type="ARBA" id="ARBA00022741"/>
    </source>
</evidence>
<sequence length="454" mass="50411">MDDPLVDHQLLQHLNHCDSTHQSRPRSVNTKVFTAQINGTHTDFLVIVYSNRVFVCVTQCSKIGNLFSIHCDETSPNPVFPAATSTSAYDIKCILGVDSEDSLTPTEPLWIVLLPSYSSTGVGEDKLLTVWLVMQQVRMTQFGQVVMGPPGSGKTSYCCAVASLLKSLGRKVAVINLDPANDTLPYEAAADICELVSVEEVMEVQGLGPNGALIYCMEVLEASLSWLTDKVNKLKGQYLIFDFPGQAELYCHHTMVRKILAGLEHNNTRLCSVYLIDSHYANDPGKYISAVMLTLNSMLMMELPTVNVLSKVDSVEKYGSLDMGLEFYTEVQDLDYLLEGLENSPVLARYHKLNKVMAEVATDYSLVSYIPVSIESHSSLLDVIKAVDKANGYVYGTGEERNIQQLLSCAVGAKWESDRTGVAREEWMKGELEQEDHTEEEEELLKMIATQNQK</sequence>
<keyword evidence="5" id="KW-0378">Hydrolase</keyword>
<keyword evidence="6" id="KW-0342">GTP-binding</keyword>
<dbReference type="SUPFAM" id="SSF52540">
    <property type="entry name" value="P-loop containing nucleoside triphosphate hydrolases"/>
    <property type="match status" value="1"/>
</dbReference>
<comment type="caution">
    <text evidence="9">The sequence shown here is derived from an EMBL/GenBank/DDBJ whole genome shotgun (WGS) entry which is preliminary data.</text>
</comment>
<evidence type="ECO:0000313" key="9">
    <source>
        <dbReference type="EMBL" id="KAK3870055.1"/>
    </source>
</evidence>
<evidence type="ECO:0000256" key="5">
    <source>
        <dbReference type="ARBA" id="ARBA00022801"/>
    </source>
</evidence>
<dbReference type="InterPro" id="IPR004130">
    <property type="entry name" value="Gpn"/>
</dbReference>
<dbReference type="GO" id="GO:0005737">
    <property type="term" value="C:cytoplasm"/>
    <property type="evidence" value="ECO:0007669"/>
    <property type="project" value="TreeGrafter"/>
</dbReference>
<evidence type="ECO:0000256" key="1">
    <source>
        <dbReference type="ARBA" id="ARBA00003181"/>
    </source>
</evidence>
<reference evidence="9" key="1">
    <citation type="submission" date="2023-10" db="EMBL/GenBank/DDBJ databases">
        <title>Genome assemblies of two species of porcelain crab, Petrolisthes cinctipes and Petrolisthes manimaculis (Anomura: Porcellanidae).</title>
        <authorList>
            <person name="Angst P."/>
        </authorList>
    </citation>
    <scope>NUCLEOTIDE SEQUENCE</scope>
    <source>
        <strain evidence="9">PB745_01</strain>
        <tissue evidence="9">Gill</tissue>
    </source>
</reference>
<dbReference type="Gene3D" id="3.40.50.300">
    <property type="entry name" value="P-loop containing nucleotide triphosphate hydrolases"/>
    <property type="match status" value="1"/>
</dbReference>
<dbReference type="InterPro" id="IPR053720">
    <property type="entry name" value="Psm_Assembly_Chaperone"/>
</dbReference>
<dbReference type="GO" id="GO:0003924">
    <property type="term" value="F:GTPase activity"/>
    <property type="evidence" value="ECO:0007669"/>
    <property type="project" value="TreeGrafter"/>
</dbReference>
<comment type="subunit">
    <text evidence="8">Heterodimers with GPN1 or GPN3. Binds to RNA polymerase II (RNAPII).</text>
</comment>
<dbReference type="PANTHER" id="PTHR21231:SF3">
    <property type="entry name" value="GPN-LOOP GTPASE 2"/>
    <property type="match status" value="1"/>
</dbReference>
<dbReference type="InterPro" id="IPR030231">
    <property type="entry name" value="Gpn2"/>
</dbReference>
<accession>A0AAE1KEX7</accession>
<dbReference type="CDD" id="cd17871">
    <property type="entry name" value="GPN2"/>
    <property type="match status" value="1"/>
</dbReference>
<protein>
    <recommendedName>
        <fullName evidence="3">GPN-loop GTPase 2</fullName>
    </recommendedName>
    <alternativeName>
        <fullName evidence="7">ATP-binding domain 1 family member B</fullName>
    </alternativeName>
</protein>
<dbReference type="InterPro" id="IPR027417">
    <property type="entry name" value="P-loop_NTPase"/>
</dbReference>
<dbReference type="Proteomes" id="UP001286313">
    <property type="component" value="Unassembled WGS sequence"/>
</dbReference>
<dbReference type="EMBL" id="JAWQEG010002725">
    <property type="protein sequence ID" value="KAK3870055.1"/>
    <property type="molecule type" value="Genomic_DNA"/>
</dbReference>
<keyword evidence="10" id="KW-1185">Reference proteome</keyword>
<dbReference type="GO" id="GO:0005525">
    <property type="term" value="F:GTP binding"/>
    <property type="evidence" value="ECO:0007669"/>
    <property type="project" value="UniProtKB-KW"/>
</dbReference>
<dbReference type="FunFam" id="3.40.50.300:FF:000338">
    <property type="entry name" value="GPN-loop GTPase 2"/>
    <property type="match status" value="1"/>
</dbReference>
<gene>
    <name evidence="9" type="ORF">Pcinc_024679</name>
</gene>
<organism evidence="9 10">
    <name type="scientific">Petrolisthes cinctipes</name>
    <name type="common">Flat porcelain crab</name>
    <dbReference type="NCBI Taxonomy" id="88211"/>
    <lineage>
        <taxon>Eukaryota</taxon>
        <taxon>Metazoa</taxon>
        <taxon>Ecdysozoa</taxon>
        <taxon>Arthropoda</taxon>
        <taxon>Crustacea</taxon>
        <taxon>Multicrustacea</taxon>
        <taxon>Malacostraca</taxon>
        <taxon>Eumalacostraca</taxon>
        <taxon>Eucarida</taxon>
        <taxon>Decapoda</taxon>
        <taxon>Pleocyemata</taxon>
        <taxon>Anomura</taxon>
        <taxon>Galatheoidea</taxon>
        <taxon>Porcellanidae</taxon>
        <taxon>Petrolisthes</taxon>
    </lineage>
</organism>
<evidence type="ECO:0000313" key="10">
    <source>
        <dbReference type="Proteomes" id="UP001286313"/>
    </source>
</evidence>
<proteinExistence type="inferred from homology"/>
<name>A0AAE1KEX7_PETCI</name>
<evidence type="ECO:0000256" key="8">
    <source>
        <dbReference type="ARBA" id="ARBA00046611"/>
    </source>
</evidence>
<evidence type="ECO:0000256" key="6">
    <source>
        <dbReference type="ARBA" id="ARBA00023134"/>
    </source>
</evidence>
<keyword evidence="4" id="KW-0547">Nucleotide-binding</keyword>
<dbReference type="AlphaFoldDB" id="A0AAE1KEX7"/>
<comment type="function">
    <text evidence="1">Small GTPase required for proper localization of RNA polymerase II and III (RNAPII and RNAPIII). May act at an RNAP assembly step prior to nuclear import.</text>
</comment>
<dbReference type="Gene3D" id="3.30.230.90">
    <property type="match status" value="1"/>
</dbReference>
<dbReference type="Pfam" id="PF03029">
    <property type="entry name" value="ATP_bind_1"/>
    <property type="match status" value="1"/>
</dbReference>
<evidence type="ECO:0000256" key="7">
    <source>
        <dbReference type="ARBA" id="ARBA00029700"/>
    </source>
</evidence>
<evidence type="ECO:0000256" key="2">
    <source>
        <dbReference type="ARBA" id="ARBA00005290"/>
    </source>
</evidence>
<dbReference type="PANTHER" id="PTHR21231">
    <property type="entry name" value="XPA-BINDING PROTEIN 1-RELATED"/>
    <property type="match status" value="1"/>
</dbReference>
<evidence type="ECO:0000256" key="3">
    <source>
        <dbReference type="ARBA" id="ARBA00014588"/>
    </source>
</evidence>